<comment type="subcellular location">
    <subcellularLocation>
        <location evidence="1">Target cell membrane</location>
    </subcellularLocation>
</comment>
<keyword evidence="3" id="KW-1052">Target cell membrane</keyword>
<dbReference type="GO" id="GO:0044218">
    <property type="term" value="C:other organism cell membrane"/>
    <property type="evidence" value="ECO:0007669"/>
    <property type="project" value="UniProtKB-KW"/>
</dbReference>
<dbReference type="Gene3D" id="1.25.40.20">
    <property type="entry name" value="Ankyrin repeat-containing domain"/>
    <property type="match status" value="1"/>
</dbReference>
<dbReference type="InterPro" id="IPR002110">
    <property type="entry name" value="Ankyrin_rpt"/>
</dbReference>
<name>A0A1Y3AU92_EURMA</name>
<dbReference type="GO" id="GO:0006887">
    <property type="term" value="P:exocytosis"/>
    <property type="evidence" value="ECO:0007669"/>
    <property type="project" value="UniProtKB-KW"/>
</dbReference>
<keyword evidence="5" id="KW-0472">Membrane</keyword>
<evidence type="ECO:0000256" key="1">
    <source>
        <dbReference type="ARBA" id="ARBA00004175"/>
    </source>
</evidence>
<sequence length="99" mass="11451">MKTEIDLCAIDHNGYNAFNYLFLNNASSDPKELFRQIDTNRIKFSHLLDNNQMNLLHYAAKTGFDQCVTFFLRYIDPNIIDLNNYSPLSLAILNSHHGL</sequence>
<dbReference type="InterPro" id="IPR036770">
    <property type="entry name" value="Ankyrin_rpt-contain_sf"/>
</dbReference>
<evidence type="ECO:0000256" key="2">
    <source>
        <dbReference type="ARBA" id="ARBA00022483"/>
    </source>
</evidence>
<dbReference type="Proteomes" id="UP000194236">
    <property type="component" value="Unassembled WGS sequence"/>
</dbReference>
<keyword evidence="4" id="KW-0638">Presynaptic neurotoxin</keyword>
<proteinExistence type="predicted"/>
<keyword evidence="5" id="KW-1053">Target membrane</keyword>
<organism evidence="6 7">
    <name type="scientific">Euroglyphus maynei</name>
    <name type="common">Mayne's house dust mite</name>
    <dbReference type="NCBI Taxonomy" id="6958"/>
    <lineage>
        <taxon>Eukaryota</taxon>
        <taxon>Metazoa</taxon>
        <taxon>Ecdysozoa</taxon>
        <taxon>Arthropoda</taxon>
        <taxon>Chelicerata</taxon>
        <taxon>Arachnida</taxon>
        <taxon>Acari</taxon>
        <taxon>Acariformes</taxon>
        <taxon>Sarcoptiformes</taxon>
        <taxon>Astigmata</taxon>
        <taxon>Psoroptidia</taxon>
        <taxon>Analgoidea</taxon>
        <taxon>Pyroglyphidae</taxon>
        <taxon>Pyroglyphinae</taxon>
        <taxon>Euroglyphus</taxon>
    </lineage>
</organism>
<keyword evidence="4" id="KW-0528">Neurotoxin</keyword>
<dbReference type="OrthoDB" id="6371983at2759"/>
<evidence type="ECO:0000256" key="4">
    <source>
        <dbReference type="ARBA" id="ARBA00023028"/>
    </source>
</evidence>
<reference evidence="6 7" key="1">
    <citation type="submission" date="2017-03" db="EMBL/GenBank/DDBJ databases">
        <title>Genome Survey of Euroglyphus maynei.</title>
        <authorList>
            <person name="Arlian L.G."/>
            <person name="Morgan M.S."/>
            <person name="Rider S.D."/>
        </authorList>
    </citation>
    <scope>NUCLEOTIDE SEQUENCE [LARGE SCALE GENOMIC DNA]</scope>
    <source>
        <strain evidence="6">Arlian Lab</strain>
        <tissue evidence="6">Whole body</tissue>
    </source>
</reference>
<protein>
    <submittedName>
        <fullName evidence="6">Uncharacterized protein</fullName>
    </submittedName>
</protein>
<evidence type="ECO:0000256" key="3">
    <source>
        <dbReference type="ARBA" id="ARBA00022537"/>
    </source>
</evidence>
<keyword evidence="4" id="KW-0800">Toxin</keyword>
<keyword evidence="7" id="KW-1185">Reference proteome</keyword>
<dbReference type="SUPFAM" id="SSF48403">
    <property type="entry name" value="Ankyrin repeat"/>
    <property type="match status" value="1"/>
</dbReference>
<dbReference type="AlphaFoldDB" id="A0A1Y3AU92"/>
<evidence type="ECO:0000256" key="5">
    <source>
        <dbReference type="ARBA" id="ARBA00023298"/>
    </source>
</evidence>
<keyword evidence="2" id="KW-0268">Exocytosis</keyword>
<dbReference type="GO" id="GO:0044231">
    <property type="term" value="C:host cell presynaptic membrane"/>
    <property type="evidence" value="ECO:0007669"/>
    <property type="project" value="UniProtKB-KW"/>
</dbReference>
<dbReference type="Pfam" id="PF12796">
    <property type="entry name" value="Ank_2"/>
    <property type="match status" value="1"/>
</dbReference>
<dbReference type="EMBL" id="MUJZ01058162">
    <property type="protein sequence ID" value="OTF72050.1"/>
    <property type="molecule type" value="Genomic_DNA"/>
</dbReference>
<evidence type="ECO:0000313" key="6">
    <source>
        <dbReference type="EMBL" id="OTF72050.1"/>
    </source>
</evidence>
<evidence type="ECO:0000313" key="7">
    <source>
        <dbReference type="Proteomes" id="UP000194236"/>
    </source>
</evidence>
<comment type="caution">
    <text evidence="6">The sequence shown here is derived from an EMBL/GenBank/DDBJ whole genome shotgun (WGS) entry which is preliminary data.</text>
</comment>
<accession>A0A1Y3AU92</accession>
<gene>
    <name evidence="6" type="ORF">BLA29_012772</name>
</gene>